<dbReference type="AlphaFoldDB" id="A0AAV3T5W5"/>
<comment type="caution">
    <text evidence="2">The sequence shown here is derived from an EMBL/GenBank/DDBJ whole genome shotgun (WGS) entry which is preliminary data.</text>
</comment>
<dbReference type="InterPro" id="IPR012334">
    <property type="entry name" value="Pectin_lyas_fold"/>
</dbReference>
<dbReference type="SMART" id="SM00710">
    <property type="entry name" value="PbH1"/>
    <property type="match status" value="5"/>
</dbReference>
<dbReference type="InterPro" id="IPR007742">
    <property type="entry name" value="NosD_dom"/>
</dbReference>
<dbReference type="InterPro" id="IPR008719">
    <property type="entry name" value="N2O_reductase_NosL"/>
</dbReference>
<organism evidence="2 3">
    <name type="scientific">Natronoarchaeum mannanilyticum</name>
    <dbReference type="NCBI Taxonomy" id="926360"/>
    <lineage>
        <taxon>Archaea</taxon>
        <taxon>Methanobacteriati</taxon>
        <taxon>Methanobacteriota</taxon>
        <taxon>Stenosarchaea group</taxon>
        <taxon>Halobacteria</taxon>
        <taxon>Halobacteriales</taxon>
        <taxon>Natronoarchaeaceae</taxon>
    </lineage>
</organism>
<gene>
    <name evidence="2" type="ORF">GCM10009020_03220</name>
</gene>
<reference evidence="2 3" key="1">
    <citation type="journal article" date="2019" name="Int. J. Syst. Evol. Microbiol.">
        <title>The Global Catalogue of Microorganisms (GCM) 10K type strain sequencing project: providing services to taxonomists for standard genome sequencing and annotation.</title>
        <authorList>
            <consortium name="The Broad Institute Genomics Platform"/>
            <consortium name="The Broad Institute Genome Sequencing Center for Infectious Disease"/>
            <person name="Wu L."/>
            <person name="Ma J."/>
        </authorList>
    </citation>
    <scope>NUCLEOTIDE SEQUENCE [LARGE SCALE GENOMIC DNA]</scope>
    <source>
        <strain evidence="2 3">JCM 16328</strain>
    </source>
</reference>
<dbReference type="Proteomes" id="UP001500420">
    <property type="component" value="Unassembled WGS sequence"/>
</dbReference>
<dbReference type="Pfam" id="PF05048">
    <property type="entry name" value="NosD"/>
    <property type="match status" value="1"/>
</dbReference>
<sequence length="654" mass="70656">MEARHVVAVALLVALAAAGPFVYDVSPDDGGQVEPVAFDRTESVGVPDSAVKRAQRSALEIPKAEVFYSEYRYPVGYYGVESLVASLQSDNRRSLGEPLAVYVSDFSGTNATLTAERNLRIGEDRSVGWVSAADAYFVVDSDAAIPTREDAVVPFSERRDAAAFAGRYGGEVRRWTDVRTRKTGSLGRSRAEWQRTVADRRERVNGTVGERLALLDRPESVTVGRDAPTLTAAVERAPPNTTVVIPPGTYEAPSLTVEKPLTIRGAGRNATRVVGDGTGSVINVTAPETAIANLSLAGVGDRRSGRNLTEDVVRANASDWNVHMRKVHGYGDAAVVFDTAARSLVADVKINTTSSGILSRDSPNVTVTDLTLYGTERWDDGFLGVAAIGDRVIVQDSEFYGGKVGVFALDVSDLVVRDVRAEGMMLGVFNLYGRDLLIADNEIEDVGFGVYVEERSEGTAVVNNTLTRSDRGAIVAGTGNYLGDNVVAGNDRGIVVQGHYTLYSHNVVAANRIGLRTIGLLPTNRLTENDVVDNARPATVSEFNVLQTWRGNYWSSAPGVRTTDEGHLRREYRPAGPVDGRVHRQRYVGTLAASPALQASRALERRVAGLQSAGIADPAPLARPVRPEIVERVRAEFDEAGRQPDDDPWTYDWS</sequence>
<dbReference type="SUPFAM" id="SSF160387">
    <property type="entry name" value="NosL/MerB-like"/>
    <property type="match status" value="1"/>
</dbReference>
<dbReference type="Gene3D" id="2.160.20.10">
    <property type="entry name" value="Single-stranded right-handed beta-helix, Pectin lyase-like"/>
    <property type="match status" value="1"/>
</dbReference>
<dbReference type="EMBL" id="BAAADV010000001">
    <property type="protein sequence ID" value="GAA0662164.1"/>
    <property type="molecule type" value="Genomic_DNA"/>
</dbReference>
<keyword evidence="3" id="KW-1185">Reference proteome</keyword>
<evidence type="ECO:0000259" key="1">
    <source>
        <dbReference type="Pfam" id="PF05048"/>
    </source>
</evidence>
<protein>
    <recommendedName>
        <fullName evidence="1">Periplasmic copper-binding protein NosD beta helix domain-containing protein</fullName>
    </recommendedName>
</protein>
<dbReference type="RefSeq" id="WP_343772073.1">
    <property type="nucleotide sequence ID" value="NZ_BAAADV010000001.1"/>
</dbReference>
<dbReference type="Pfam" id="PF05573">
    <property type="entry name" value="NosL"/>
    <property type="match status" value="1"/>
</dbReference>
<dbReference type="InterPro" id="IPR011050">
    <property type="entry name" value="Pectin_lyase_fold/virulence"/>
</dbReference>
<proteinExistence type="predicted"/>
<dbReference type="InterPro" id="IPR006626">
    <property type="entry name" value="PbH1"/>
</dbReference>
<dbReference type="Gene3D" id="3.30.70.2050">
    <property type="match status" value="1"/>
</dbReference>
<accession>A0AAV3T5W5</accession>
<name>A0AAV3T5W5_9EURY</name>
<evidence type="ECO:0000313" key="3">
    <source>
        <dbReference type="Proteomes" id="UP001500420"/>
    </source>
</evidence>
<evidence type="ECO:0000313" key="2">
    <source>
        <dbReference type="EMBL" id="GAA0662164.1"/>
    </source>
</evidence>
<feature type="domain" description="Periplasmic copper-binding protein NosD beta helix" evidence="1">
    <location>
        <begin position="394"/>
        <end position="556"/>
    </location>
</feature>
<dbReference type="SUPFAM" id="SSF51126">
    <property type="entry name" value="Pectin lyase-like"/>
    <property type="match status" value="1"/>
</dbReference>